<evidence type="ECO:0000256" key="2">
    <source>
        <dbReference type="SAM" id="MobiDB-lite"/>
    </source>
</evidence>
<organism evidence="3 4">
    <name type="scientific">Patellaria atrata CBS 101060</name>
    <dbReference type="NCBI Taxonomy" id="1346257"/>
    <lineage>
        <taxon>Eukaryota</taxon>
        <taxon>Fungi</taxon>
        <taxon>Dikarya</taxon>
        <taxon>Ascomycota</taxon>
        <taxon>Pezizomycotina</taxon>
        <taxon>Dothideomycetes</taxon>
        <taxon>Dothideomycetes incertae sedis</taxon>
        <taxon>Patellariales</taxon>
        <taxon>Patellariaceae</taxon>
        <taxon>Patellaria</taxon>
    </lineage>
</organism>
<feature type="region of interest" description="Disordered" evidence="2">
    <location>
        <begin position="1"/>
        <end position="20"/>
    </location>
</feature>
<dbReference type="GO" id="GO:0004866">
    <property type="term" value="F:endopeptidase inhibitor activity"/>
    <property type="evidence" value="ECO:0007669"/>
    <property type="project" value="UniProtKB-ARBA"/>
</dbReference>
<protein>
    <recommendedName>
        <fullName evidence="5">Inhibitor I9 domain-containing protein</fullName>
    </recommendedName>
</protein>
<dbReference type="PANTHER" id="PTHR28288">
    <property type="entry name" value="PROTEASE B INHIBITOR 2"/>
    <property type="match status" value="1"/>
</dbReference>
<evidence type="ECO:0000313" key="4">
    <source>
        <dbReference type="Proteomes" id="UP000799429"/>
    </source>
</evidence>
<dbReference type="Gene3D" id="3.30.70.80">
    <property type="entry name" value="Peptidase S8 propeptide/proteinase inhibitor I9"/>
    <property type="match status" value="1"/>
</dbReference>
<keyword evidence="4" id="KW-1185">Reference proteome</keyword>
<dbReference type="FunFam" id="3.30.70.80:FF:000005">
    <property type="entry name" value="Proteinase inhibitor I2B"/>
    <property type="match status" value="1"/>
</dbReference>
<name>A0A9P4S719_9PEZI</name>
<proteinExistence type="inferred from homology"/>
<dbReference type="OrthoDB" id="5518345at2759"/>
<dbReference type="PANTHER" id="PTHR28288:SF2">
    <property type="entry name" value="PROTEASE B INHIBITOR 2"/>
    <property type="match status" value="1"/>
</dbReference>
<evidence type="ECO:0000256" key="1">
    <source>
        <dbReference type="ARBA" id="ARBA00038069"/>
    </source>
</evidence>
<dbReference type="GO" id="GO:0042144">
    <property type="term" value="P:vacuole fusion, non-autophagic"/>
    <property type="evidence" value="ECO:0007669"/>
    <property type="project" value="TreeGrafter"/>
</dbReference>
<comment type="caution">
    <text evidence="3">The sequence shown here is derived from an EMBL/GenBank/DDBJ whole genome shotgun (WGS) entry which is preliminary data.</text>
</comment>
<dbReference type="SUPFAM" id="SSF54897">
    <property type="entry name" value="Protease propeptides/inhibitors"/>
    <property type="match status" value="1"/>
</dbReference>
<dbReference type="AlphaFoldDB" id="A0A9P4S719"/>
<dbReference type="InterPro" id="IPR037045">
    <property type="entry name" value="S8pro/Inhibitor_I9_sf"/>
</dbReference>
<evidence type="ECO:0000313" key="3">
    <source>
        <dbReference type="EMBL" id="KAF2837264.1"/>
    </source>
</evidence>
<reference evidence="3" key="1">
    <citation type="journal article" date="2020" name="Stud. Mycol.">
        <title>101 Dothideomycetes genomes: a test case for predicting lifestyles and emergence of pathogens.</title>
        <authorList>
            <person name="Haridas S."/>
            <person name="Albert R."/>
            <person name="Binder M."/>
            <person name="Bloem J."/>
            <person name="Labutti K."/>
            <person name="Salamov A."/>
            <person name="Andreopoulos B."/>
            <person name="Baker S."/>
            <person name="Barry K."/>
            <person name="Bills G."/>
            <person name="Bluhm B."/>
            <person name="Cannon C."/>
            <person name="Castanera R."/>
            <person name="Culley D."/>
            <person name="Daum C."/>
            <person name="Ezra D."/>
            <person name="Gonzalez J."/>
            <person name="Henrissat B."/>
            <person name="Kuo A."/>
            <person name="Liang C."/>
            <person name="Lipzen A."/>
            <person name="Lutzoni F."/>
            <person name="Magnuson J."/>
            <person name="Mondo S."/>
            <person name="Nolan M."/>
            <person name="Ohm R."/>
            <person name="Pangilinan J."/>
            <person name="Park H.-J."/>
            <person name="Ramirez L."/>
            <person name="Alfaro M."/>
            <person name="Sun H."/>
            <person name="Tritt A."/>
            <person name="Yoshinaga Y."/>
            <person name="Zwiers L.-H."/>
            <person name="Turgeon B."/>
            <person name="Goodwin S."/>
            <person name="Spatafora J."/>
            <person name="Crous P."/>
            <person name="Grigoriev I."/>
        </authorList>
    </citation>
    <scope>NUCLEOTIDE SEQUENCE</scope>
    <source>
        <strain evidence="3">CBS 101060</strain>
    </source>
</reference>
<gene>
    <name evidence="3" type="ORF">M501DRAFT_938126</name>
</gene>
<evidence type="ECO:0008006" key="5">
    <source>
        <dbReference type="Google" id="ProtNLM"/>
    </source>
</evidence>
<dbReference type="InterPro" id="IPR052471">
    <property type="entry name" value="PBI_I9"/>
</dbReference>
<sequence>VSLKEGADVEQLEQAKKSVRDQGGEIVGEYKLIKAFTAEFPEDKVHTLSSNDHIHVEADGEMRTQ</sequence>
<comment type="similarity">
    <text evidence="1">Belongs to the protease inhibitor I9 family.</text>
</comment>
<dbReference type="Proteomes" id="UP000799429">
    <property type="component" value="Unassembled WGS sequence"/>
</dbReference>
<dbReference type="EMBL" id="MU006100">
    <property type="protein sequence ID" value="KAF2837264.1"/>
    <property type="molecule type" value="Genomic_DNA"/>
</dbReference>
<accession>A0A9P4S719</accession>
<feature type="non-terminal residue" evidence="3">
    <location>
        <position position="1"/>
    </location>
</feature>